<sequence>MSDNYQPRNPYAPNYGARPAGNYGAAPYGQAPYAPSSAPAAPSAPASGYPGGYNNGANYTSNSDNKKSSPGWGGVMALSLTTALVASGITAGGMYYAGATDEAQPSITSTSTVSANNQGNTKLVTTQGQTPDWQKVAENVSSSVVYIQAKHSEGGASGSGVVIDKQGHIITNNHVVTGASALYAQLKDGRIYELELTGTDPANDLAVVKIKNAPSDLTVAQIGSSKDLKVGQGVMAIGAPLGLSSTATTGIISALDRPVVTKGESSDDSSSSSANQRVYTNAIQVDAAINPGNSGGPLFDSQGRVIGINSSIATLSSSSSSGGARSGNIGIGFAIPIDLANKVAQQLIKDGKATHAYLGVSLEDGGATVNGETRAGAKITKVGSGTPAANAGLREGDVILAVDGHAVGESAALMGYVRQFSAGDQVKFTVARGSNKMEVTVKLVERPDDK</sequence>
<dbReference type="CDD" id="cd06779">
    <property type="entry name" value="cpPDZ_Deg_HtrA-like"/>
    <property type="match status" value="1"/>
</dbReference>
<dbReference type="InterPro" id="IPR001478">
    <property type="entry name" value="PDZ"/>
</dbReference>
<feature type="region of interest" description="Disordered" evidence="3">
    <location>
        <begin position="26"/>
        <end position="45"/>
    </location>
</feature>
<dbReference type="GO" id="GO:0006508">
    <property type="term" value="P:proteolysis"/>
    <property type="evidence" value="ECO:0007669"/>
    <property type="project" value="UniProtKB-KW"/>
</dbReference>
<dbReference type="KEGG" id="agh:M3I41_01725"/>
<feature type="domain" description="PDZ" evidence="4">
    <location>
        <begin position="344"/>
        <end position="407"/>
    </location>
</feature>
<gene>
    <name evidence="5" type="ORF">M3I41_01725</name>
</gene>
<dbReference type="PROSITE" id="PS50106">
    <property type="entry name" value="PDZ"/>
    <property type="match status" value="1"/>
</dbReference>
<dbReference type="InterPro" id="IPR051201">
    <property type="entry name" value="Chloro_Bact_Ser_Proteases"/>
</dbReference>
<dbReference type="Gene3D" id="2.40.10.120">
    <property type="match status" value="1"/>
</dbReference>
<dbReference type="AlphaFoldDB" id="A0A9E7AI63"/>
<dbReference type="Proteomes" id="UP000830236">
    <property type="component" value="Chromosome"/>
</dbReference>
<dbReference type="SUPFAM" id="SSF50156">
    <property type="entry name" value="PDZ domain-like"/>
    <property type="match status" value="1"/>
</dbReference>
<dbReference type="Pfam" id="PF13365">
    <property type="entry name" value="Trypsin_2"/>
    <property type="match status" value="1"/>
</dbReference>
<dbReference type="PANTHER" id="PTHR43343:SF3">
    <property type="entry name" value="PROTEASE DO-LIKE 8, CHLOROPLASTIC"/>
    <property type="match status" value="1"/>
</dbReference>
<evidence type="ECO:0000259" key="4">
    <source>
        <dbReference type="PROSITE" id="PS50106"/>
    </source>
</evidence>
<organism evidence="5 6">
    <name type="scientific">Actinomyces graevenitzii</name>
    <dbReference type="NCBI Taxonomy" id="55565"/>
    <lineage>
        <taxon>Bacteria</taxon>
        <taxon>Bacillati</taxon>
        <taxon>Actinomycetota</taxon>
        <taxon>Actinomycetes</taxon>
        <taxon>Actinomycetales</taxon>
        <taxon>Actinomycetaceae</taxon>
        <taxon>Actinomyces</taxon>
    </lineage>
</organism>
<dbReference type="PRINTS" id="PR00834">
    <property type="entry name" value="PROTEASES2C"/>
</dbReference>
<dbReference type="EMBL" id="CP097095">
    <property type="protein sequence ID" value="UQF80021.1"/>
    <property type="molecule type" value="Genomic_DNA"/>
</dbReference>
<dbReference type="Pfam" id="PF13180">
    <property type="entry name" value="PDZ_2"/>
    <property type="match status" value="1"/>
</dbReference>
<reference evidence="5" key="1">
    <citation type="submission" date="2022-05" db="EMBL/GenBank/DDBJ databases">
        <title>Using nanopore sequencing to obtain complete genomes from saliva samples.</title>
        <authorList>
            <person name="Baker J.L."/>
        </authorList>
    </citation>
    <scope>NUCLEOTIDE SEQUENCE</scope>
    <source>
        <strain evidence="5">JCVI-JB-Ag32</strain>
    </source>
</reference>
<dbReference type="SMART" id="SM00228">
    <property type="entry name" value="PDZ"/>
    <property type="match status" value="1"/>
</dbReference>
<dbReference type="PANTHER" id="PTHR43343">
    <property type="entry name" value="PEPTIDASE S12"/>
    <property type="match status" value="1"/>
</dbReference>
<dbReference type="InterPro" id="IPR036034">
    <property type="entry name" value="PDZ_sf"/>
</dbReference>
<proteinExistence type="predicted"/>
<evidence type="ECO:0000313" key="6">
    <source>
        <dbReference type="Proteomes" id="UP000830236"/>
    </source>
</evidence>
<protein>
    <submittedName>
        <fullName evidence="5">Trypsin-like peptidase domain-containing protein</fullName>
    </submittedName>
</protein>
<evidence type="ECO:0000313" key="5">
    <source>
        <dbReference type="EMBL" id="UQF80021.1"/>
    </source>
</evidence>
<evidence type="ECO:0000256" key="3">
    <source>
        <dbReference type="SAM" id="MobiDB-lite"/>
    </source>
</evidence>
<dbReference type="GO" id="GO:0004252">
    <property type="term" value="F:serine-type endopeptidase activity"/>
    <property type="evidence" value="ECO:0007669"/>
    <property type="project" value="InterPro"/>
</dbReference>
<dbReference type="SUPFAM" id="SSF50494">
    <property type="entry name" value="Trypsin-like serine proteases"/>
    <property type="match status" value="1"/>
</dbReference>
<accession>A0A9E7AI63</accession>
<dbReference type="InterPro" id="IPR001940">
    <property type="entry name" value="Peptidase_S1C"/>
</dbReference>
<keyword evidence="2" id="KW-0378">Hydrolase</keyword>
<keyword evidence="1" id="KW-0645">Protease</keyword>
<evidence type="ECO:0000256" key="1">
    <source>
        <dbReference type="ARBA" id="ARBA00022670"/>
    </source>
</evidence>
<evidence type="ECO:0000256" key="2">
    <source>
        <dbReference type="ARBA" id="ARBA00022801"/>
    </source>
</evidence>
<dbReference type="Gene3D" id="2.30.42.10">
    <property type="match status" value="1"/>
</dbReference>
<name>A0A9E7AI63_9ACTO</name>
<dbReference type="InterPro" id="IPR009003">
    <property type="entry name" value="Peptidase_S1_PA"/>
</dbReference>